<dbReference type="AlphaFoldDB" id="F9WBA9"/>
<proteinExistence type="predicted"/>
<reference evidence="2 3" key="2">
    <citation type="journal article" date="2012" name="Proc. Natl. Acad. Sci. U.S.A.">
        <title>Antigenic diversity is generated by distinct evolutionary mechanisms in African trypanosome species.</title>
        <authorList>
            <person name="Jackson A.P."/>
            <person name="Berry A."/>
            <person name="Aslett M."/>
            <person name="Allison H.C."/>
            <person name="Burton P."/>
            <person name="Vavrova-Anderson J."/>
            <person name="Brown R."/>
            <person name="Browne H."/>
            <person name="Corton N."/>
            <person name="Hauser H."/>
            <person name="Gamble J."/>
            <person name="Gilderthorp R."/>
            <person name="Marcello L."/>
            <person name="McQuillan J."/>
            <person name="Otto T.D."/>
            <person name="Quail M.A."/>
            <person name="Sanders M.J."/>
            <person name="van Tonder A."/>
            <person name="Ginger M.L."/>
            <person name="Field M.C."/>
            <person name="Barry J.D."/>
            <person name="Hertz-Fowler C."/>
            <person name="Berriman M."/>
        </authorList>
    </citation>
    <scope>NUCLEOTIDE SEQUENCE [LARGE SCALE GENOMIC DNA]</scope>
    <source>
        <strain evidence="2 3">IL3000</strain>
    </source>
</reference>
<comment type="caution">
    <text evidence="2">The sequence shown here is derived from an EMBL/GenBank/DDBJ whole genome shotgun (WGS) entry which is preliminary data.</text>
</comment>
<organism evidence="2 3">
    <name type="scientific">Trypanosoma congolense (strain IL3000)</name>
    <dbReference type="NCBI Taxonomy" id="1068625"/>
    <lineage>
        <taxon>Eukaryota</taxon>
        <taxon>Discoba</taxon>
        <taxon>Euglenozoa</taxon>
        <taxon>Kinetoplastea</taxon>
        <taxon>Metakinetoplastina</taxon>
        <taxon>Trypanosomatida</taxon>
        <taxon>Trypanosomatidae</taxon>
        <taxon>Trypanosoma</taxon>
        <taxon>Nannomonas</taxon>
    </lineage>
</organism>
<dbReference type="GO" id="GO:0005737">
    <property type="term" value="C:cytoplasm"/>
    <property type="evidence" value="ECO:0007669"/>
    <property type="project" value="TreeGrafter"/>
</dbReference>
<protein>
    <submittedName>
        <fullName evidence="2">WGS project CAEQ00000000 data, annotated contig 2083</fullName>
    </submittedName>
</protein>
<accession>F9WBA9</accession>
<evidence type="ECO:0000313" key="3">
    <source>
        <dbReference type="Proteomes" id="UP000000702"/>
    </source>
</evidence>
<name>F9WBA9_TRYCI</name>
<dbReference type="PANTHER" id="PTHR14224">
    <property type="entry name" value="SIMILAR TO PREFERENTIALLY EXPRESSED ANTIGEN IN MELANOMA-LIKE 3"/>
    <property type="match status" value="1"/>
</dbReference>
<evidence type="ECO:0000313" key="2">
    <source>
        <dbReference type="EMBL" id="CCD14540.1"/>
    </source>
</evidence>
<dbReference type="InterPro" id="IPR050694">
    <property type="entry name" value="LRRC14/PRAME"/>
</dbReference>
<dbReference type="VEuPathDB" id="TriTrypDB:TcIL3000_0_51470"/>
<dbReference type="PANTHER" id="PTHR14224:SF22">
    <property type="entry name" value="OOG4 PROTEIN-RELATED"/>
    <property type="match status" value="1"/>
</dbReference>
<dbReference type="EMBL" id="CAEQ01001556">
    <property type="protein sequence ID" value="CCD14540.1"/>
    <property type="molecule type" value="Genomic_DNA"/>
</dbReference>
<keyword evidence="3" id="KW-1185">Reference proteome</keyword>
<sequence length="210" mass="24401">MCLLLPSKNYTHFSNSRCKLRVLKWRDEQHDFCGIWPGSHEAEDLPELMTQKHPVQNNPDCGVKKELRVTTELSVMKGRLDDSATYLLEWAQQRKDSIHLLCRKLVIETLTKDTVIEIFKIVNADCIQELELYSLCLEDLAFLNPYLRQMDNLLELTLDHVTDSLSMGDSEMCEEEMITLVSQLPTFPCLQKLCVNDVYFIYGNLNEILR</sequence>
<reference evidence="3" key="1">
    <citation type="submission" date="2011-07" db="EMBL/GenBank/DDBJ databases">
        <title>Divergent evolution of antigenic variation in African trypanosomes.</title>
        <authorList>
            <person name="Jackson A.P."/>
            <person name="Berry A."/>
            <person name="Allison H.C."/>
            <person name="Burton P."/>
            <person name="Anderson J."/>
            <person name="Aslett M."/>
            <person name="Brown R."/>
            <person name="Corton N."/>
            <person name="Harris D."/>
            <person name="Hauser H."/>
            <person name="Gamble J."/>
            <person name="Gilderthorp R."/>
            <person name="McQuillan J."/>
            <person name="Quail M.A."/>
            <person name="Sanders M."/>
            <person name="Van Tonder A."/>
            <person name="Ginger M.L."/>
            <person name="Donelson J.E."/>
            <person name="Field M.C."/>
            <person name="Barry J.D."/>
            <person name="Berriman M."/>
            <person name="Hertz-Fowler C."/>
        </authorList>
    </citation>
    <scope>NUCLEOTIDE SEQUENCE [LARGE SCALE GENOMIC DNA]</scope>
    <source>
        <strain evidence="3">IL3000</strain>
    </source>
</reference>
<dbReference type="Proteomes" id="UP000000702">
    <property type="component" value="Unassembled WGS sequence"/>
</dbReference>
<gene>
    <name evidence="2" type="ORF">TCIL3000_0_51470</name>
</gene>
<evidence type="ECO:0000256" key="1">
    <source>
        <dbReference type="ARBA" id="ARBA00022737"/>
    </source>
</evidence>
<keyword evidence="1" id="KW-0677">Repeat</keyword>